<dbReference type="OrthoDB" id="2014905at2759"/>
<sequence>RTGEAQVASPPQARHHITYQKMASKVVANIAATFSKLEAALVNIILQKLQPGFCITVLNSDRQSTNFSIKNIWDNGFLWAVPKHRRSLEKRLNRKFGWPKYNWKPLVPKTNLLMCRACGHYHESFTICGHCYEKVKAETLEIQKAMDQQLKLDPVKDDIVVLYEGEVHESTQFWKNQRIVEVPKKRPSWFQQNLLESTTQKLSDSKEIKPNDLA</sequence>
<evidence type="ECO:0000256" key="8">
    <source>
        <dbReference type="ARBA" id="ARBA00042577"/>
    </source>
</evidence>
<dbReference type="SUPFAM" id="SSF57829">
    <property type="entry name" value="Zn-binding ribosomal proteins"/>
    <property type="match status" value="1"/>
</dbReference>
<dbReference type="STRING" id="543379.A0A232ET11"/>
<evidence type="ECO:0000256" key="7">
    <source>
        <dbReference type="ARBA" id="ARBA00039935"/>
    </source>
</evidence>
<keyword evidence="6" id="KW-0687">Ribonucleoprotein</keyword>
<comment type="subcellular location">
    <subcellularLocation>
        <location evidence="1">Mitochondrion</location>
    </subcellularLocation>
</comment>
<protein>
    <recommendedName>
        <fullName evidence="7">Large ribosomal subunit protein bL32m</fullName>
    </recommendedName>
    <alternativeName>
        <fullName evidence="8">39S ribosomal protein L32, mitochondrial</fullName>
    </alternativeName>
</protein>
<dbReference type="GO" id="GO:0003735">
    <property type="term" value="F:structural constituent of ribosome"/>
    <property type="evidence" value="ECO:0007669"/>
    <property type="project" value="InterPro"/>
</dbReference>
<dbReference type="GO" id="GO:0006412">
    <property type="term" value="P:translation"/>
    <property type="evidence" value="ECO:0007669"/>
    <property type="project" value="InterPro"/>
</dbReference>
<dbReference type="PANTHER" id="PTHR21026">
    <property type="entry name" value="39S RIBOSOMAL PROTEIN L32, MITOCHONDRIAL"/>
    <property type="match status" value="1"/>
</dbReference>
<comment type="caution">
    <text evidence="10">The sequence shown here is derived from an EMBL/GenBank/DDBJ whole genome shotgun (WGS) entry which is preliminary data.</text>
</comment>
<keyword evidence="5" id="KW-0496">Mitochondrion</keyword>
<evidence type="ECO:0000256" key="4">
    <source>
        <dbReference type="ARBA" id="ARBA00022980"/>
    </source>
</evidence>
<evidence type="ECO:0000256" key="5">
    <source>
        <dbReference type="ARBA" id="ARBA00023128"/>
    </source>
</evidence>
<evidence type="ECO:0000313" key="10">
    <source>
        <dbReference type="EMBL" id="OXU21498.1"/>
    </source>
</evidence>
<name>A0A232ET11_9HYME</name>
<evidence type="ECO:0000313" key="11">
    <source>
        <dbReference type="Proteomes" id="UP000215335"/>
    </source>
</evidence>
<evidence type="ECO:0000256" key="9">
    <source>
        <dbReference type="ARBA" id="ARBA00045766"/>
    </source>
</evidence>
<dbReference type="EMBL" id="NNAY01002346">
    <property type="protein sequence ID" value="OXU21498.1"/>
    <property type="molecule type" value="Genomic_DNA"/>
</dbReference>
<feature type="non-terminal residue" evidence="10">
    <location>
        <position position="1"/>
    </location>
</feature>
<dbReference type="InterPro" id="IPR051991">
    <property type="entry name" value="Mitoribosomal_protein_bL32"/>
</dbReference>
<dbReference type="InterPro" id="IPR011332">
    <property type="entry name" value="Ribosomal_zn-bd"/>
</dbReference>
<proteinExistence type="inferred from homology"/>
<dbReference type="GO" id="GO:0005762">
    <property type="term" value="C:mitochondrial large ribosomal subunit"/>
    <property type="evidence" value="ECO:0007669"/>
    <property type="project" value="TreeGrafter"/>
</dbReference>
<dbReference type="AlphaFoldDB" id="A0A232ET11"/>
<keyword evidence="4" id="KW-0689">Ribosomal protein</keyword>
<evidence type="ECO:0000256" key="3">
    <source>
        <dbReference type="ARBA" id="ARBA00022946"/>
    </source>
</evidence>
<keyword evidence="3" id="KW-0809">Transit peptide</keyword>
<evidence type="ECO:0000256" key="6">
    <source>
        <dbReference type="ARBA" id="ARBA00023274"/>
    </source>
</evidence>
<dbReference type="Pfam" id="PF01783">
    <property type="entry name" value="Ribosomal_L32p"/>
    <property type="match status" value="1"/>
</dbReference>
<gene>
    <name evidence="10" type="ORF">TSAR_002661</name>
</gene>
<dbReference type="Proteomes" id="UP000215335">
    <property type="component" value="Unassembled WGS sequence"/>
</dbReference>
<evidence type="ECO:0000256" key="1">
    <source>
        <dbReference type="ARBA" id="ARBA00004173"/>
    </source>
</evidence>
<evidence type="ECO:0000256" key="2">
    <source>
        <dbReference type="ARBA" id="ARBA00008560"/>
    </source>
</evidence>
<comment type="similarity">
    <text evidence="2">Belongs to the bacterial ribosomal protein bL32 family.</text>
</comment>
<comment type="function">
    <text evidence="9">Component of the mitochondrial large ribosomal subunit (mt-LSU). The mitochondrial ribosome (mitoribosome) is a large ribonucleoprotein complex responsible for the synthesis of proteins inside mitochondria.</text>
</comment>
<dbReference type="PANTHER" id="PTHR21026:SF2">
    <property type="entry name" value="LARGE RIBOSOMAL SUBUNIT PROTEIN BL32M"/>
    <property type="match status" value="1"/>
</dbReference>
<keyword evidence="11" id="KW-1185">Reference proteome</keyword>
<accession>A0A232ET11</accession>
<dbReference type="InterPro" id="IPR002677">
    <property type="entry name" value="Ribosomal_bL32"/>
</dbReference>
<reference evidence="10 11" key="1">
    <citation type="journal article" date="2017" name="Curr. Biol.">
        <title>The Evolution of Venom by Co-option of Single-Copy Genes.</title>
        <authorList>
            <person name="Martinson E.O."/>
            <person name="Mrinalini"/>
            <person name="Kelkar Y.D."/>
            <person name="Chang C.H."/>
            <person name="Werren J.H."/>
        </authorList>
    </citation>
    <scope>NUCLEOTIDE SEQUENCE [LARGE SCALE GENOMIC DNA]</scope>
    <source>
        <strain evidence="10 11">Alberta</strain>
        <tissue evidence="10">Whole body</tissue>
    </source>
</reference>
<organism evidence="10 11">
    <name type="scientific">Trichomalopsis sarcophagae</name>
    <dbReference type="NCBI Taxonomy" id="543379"/>
    <lineage>
        <taxon>Eukaryota</taxon>
        <taxon>Metazoa</taxon>
        <taxon>Ecdysozoa</taxon>
        <taxon>Arthropoda</taxon>
        <taxon>Hexapoda</taxon>
        <taxon>Insecta</taxon>
        <taxon>Pterygota</taxon>
        <taxon>Neoptera</taxon>
        <taxon>Endopterygota</taxon>
        <taxon>Hymenoptera</taxon>
        <taxon>Apocrita</taxon>
        <taxon>Proctotrupomorpha</taxon>
        <taxon>Chalcidoidea</taxon>
        <taxon>Pteromalidae</taxon>
        <taxon>Pteromalinae</taxon>
        <taxon>Trichomalopsis</taxon>
    </lineage>
</organism>